<dbReference type="WBParaSite" id="EN70_8373">
    <property type="protein sequence ID" value="EN70_8373"/>
    <property type="gene ID" value="EN70_8373"/>
</dbReference>
<name>A0A1I7W0Q7_LOALO</name>
<organism evidence="1 2">
    <name type="scientific">Loa loa</name>
    <name type="common">Eye worm</name>
    <name type="synonym">Filaria loa</name>
    <dbReference type="NCBI Taxonomy" id="7209"/>
    <lineage>
        <taxon>Eukaryota</taxon>
        <taxon>Metazoa</taxon>
        <taxon>Ecdysozoa</taxon>
        <taxon>Nematoda</taxon>
        <taxon>Chromadorea</taxon>
        <taxon>Rhabditida</taxon>
        <taxon>Spirurina</taxon>
        <taxon>Spiruromorpha</taxon>
        <taxon>Filarioidea</taxon>
        <taxon>Onchocercidae</taxon>
        <taxon>Loa</taxon>
    </lineage>
</organism>
<evidence type="ECO:0000313" key="2">
    <source>
        <dbReference type="WBParaSite" id="EN70_8373"/>
    </source>
</evidence>
<dbReference type="AlphaFoldDB" id="A0A1I7W0Q7"/>
<reference evidence="1" key="1">
    <citation type="submission" date="2012-04" db="EMBL/GenBank/DDBJ databases">
        <title>The Genome Sequence of Loa loa.</title>
        <authorList>
            <consortium name="The Broad Institute Genome Sequencing Platform"/>
            <consortium name="Broad Institute Genome Sequencing Center for Infectious Disease"/>
            <person name="Nutman T.B."/>
            <person name="Fink D.L."/>
            <person name="Russ C."/>
            <person name="Young S."/>
            <person name="Zeng Q."/>
            <person name="Gargeya S."/>
            <person name="Alvarado L."/>
            <person name="Berlin A."/>
            <person name="Chapman S.B."/>
            <person name="Chen Z."/>
            <person name="Freedman E."/>
            <person name="Gellesch M."/>
            <person name="Goldberg J."/>
            <person name="Griggs A."/>
            <person name="Gujja S."/>
            <person name="Heilman E.R."/>
            <person name="Heiman D."/>
            <person name="Howarth C."/>
            <person name="Mehta T."/>
            <person name="Neiman D."/>
            <person name="Pearson M."/>
            <person name="Roberts A."/>
            <person name="Saif S."/>
            <person name="Shea T."/>
            <person name="Shenoy N."/>
            <person name="Sisk P."/>
            <person name="Stolte C."/>
            <person name="Sykes S."/>
            <person name="White J."/>
            <person name="Yandava C."/>
            <person name="Haas B."/>
            <person name="Henn M.R."/>
            <person name="Nusbaum C."/>
            <person name="Birren B."/>
        </authorList>
    </citation>
    <scope>NUCLEOTIDE SEQUENCE [LARGE SCALE GENOMIC DNA]</scope>
</reference>
<evidence type="ECO:0000313" key="1">
    <source>
        <dbReference type="Proteomes" id="UP000095285"/>
    </source>
</evidence>
<keyword evidence="1" id="KW-1185">Reference proteome</keyword>
<reference evidence="2" key="2">
    <citation type="submission" date="2016-11" db="UniProtKB">
        <authorList>
            <consortium name="WormBaseParasite"/>
        </authorList>
    </citation>
    <scope>IDENTIFICATION</scope>
</reference>
<sequence>MAEENSTPEENMNNSGMPFETKKRIIEERIADVKQSMLNLRMTMRETTEASNLKPNKVPLSDFLFFLIDLYNVQEVRGVFYRVMKLQSIANSVSENLKMQLEESKRMREKKLLEHKRLLDKSRRILDESKCLIAVFEEYVKQNRKRQQFRDEDGNTWVEVDDQQPGKGLNLISNFQ</sequence>
<proteinExistence type="predicted"/>
<accession>A0A1I7W0Q7</accession>
<protein>
    <submittedName>
        <fullName evidence="2">Uncharacterized protein</fullName>
    </submittedName>
</protein>
<dbReference type="Proteomes" id="UP000095285">
    <property type="component" value="Unassembled WGS sequence"/>
</dbReference>